<reference evidence="3 4" key="1">
    <citation type="journal article" date="2015" name="Int. J. Syst. Evol. Microbiol.">
        <title>Gemmobacter intermedius sp. nov., isolated from a white stork (Ciconia ciconia).</title>
        <authorList>
            <person name="Kampfer P."/>
            <person name="Jerzak L."/>
            <person name="Wilharm G."/>
            <person name="Golke J."/>
            <person name="Busse H.J."/>
            <person name="Glaeser S.P."/>
        </authorList>
    </citation>
    <scope>NUCLEOTIDE SEQUENCE [LARGE SCALE GENOMIC DNA]</scope>
    <source>
        <strain evidence="3 4">119/4</strain>
    </source>
</reference>
<dbReference type="GO" id="GO:0009898">
    <property type="term" value="C:cytoplasmic side of plasma membrane"/>
    <property type="evidence" value="ECO:0007669"/>
    <property type="project" value="TreeGrafter"/>
</dbReference>
<organism evidence="3 4">
    <name type="scientific">Falsigemmobacter intermedius</name>
    <dbReference type="NCBI Taxonomy" id="1553448"/>
    <lineage>
        <taxon>Bacteria</taxon>
        <taxon>Pseudomonadati</taxon>
        <taxon>Pseudomonadota</taxon>
        <taxon>Alphaproteobacteria</taxon>
        <taxon>Rhodobacterales</taxon>
        <taxon>Paracoccaceae</taxon>
        <taxon>Falsigemmobacter</taxon>
    </lineage>
</organism>
<dbReference type="GO" id="GO:0016887">
    <property type="term" value="F:ATP hydrolysis activity"/>
    <property type="evidence" value="ECO:0007669"/>
    <property type="project" value="TreeGrafter"/>
</dbReference>
<dbReference type="AlphaFoldDB" id="A0A3S3V4F8"/>
<dbReference type="GO" id="GO:0051782">
    <property type="term" value="P:negative regulation of cell division"/>
    <property type="evidence" value="ECO:0007669"/>
    <property type="project" value="TreeGrafter"/>
</dbReference>
<dbReference type="InterPro" id="IPR050625">
    <property type="entry name" value="ParA/MinD_ATPase"/>
</dbReference>
<dbReference type="OrthoDB" id="8281972at2"/>
<dbReference type="InterPro" id="IPR027417">
    <property type="entry name" value="P-loop_NTPase"/>
</dbReference>
<dbReference type="Gene3D" id="3.40.50.300">
    <property type="entry name" value="P-loop containing nucleotide triphosphate hydrolases"/>
    <property type="match status" value="1"/>
</dbReference>
<dbReference type="GO" id="GO:0005524">
    <property type="term" value="F:ATP binding"/>
    <property type="evidence" value="ECO:0007669"/>
    <property type="project" value="UniProtKB-KW"/>
</dbReference>
<evidence type="ECO:0000256" key="2">
    <source>
        <dbReference type="ARBA" id="ARBA00022840"/>
    </source>
</evidence>
<dbReference type="PANTHER" id="PTHR43384:SF6">
    <property type="entry name" value="SEPTUM SITE-DETERMINING PROTEIN MIND HOMOLOG, CHLOROPLASTIC"/>
    <property type="match status" value="1"/>
</dbReference>
<evidence type="ECO:0000256" key="1">
    <source>
        <dbReference type="ARBA" id="ARBA00022741"/>
    </source>
</evidence>
<proteinExistence type="predicted"/>
<accession>A0A3S3V4F8</accession>
<evidence type="ECO:0000313" key="3">
    <source>
        <dbReference type="EMBL" id="RWY41521.1"/>
    </source>
</evidence>
<keyword evidence="2" id="KW-0067">ATP-binding</keyword>
<keyword evidence="1" id="KW-0547">Nucleotide-binding</keyword>
<dbReference type="SUPFAM" id="SSF52540">
    <property type="entry name" value="P-loop containing nucleoside triphosphate hydrolases"/>
    <property type="match status" value="1"/>
</dbReference>
<dbReference type="Proteomes" id="UP000287168">
    <property type="component" value="Unassembled WGS sequence"/>
</dbReference>
<dbReference type="GO" id="GO:0005829">
    <property type="term" value="C:cytosol"/>
    <property type="evidence" value="ECO:0007669"/>
    <property type="project" value="TreeGrafter"/>
</dbReference>
<evidence type="ECO:0000313" key="4">
    <source>
        <dbReference type="Proteomes" id="UP000287168"/>
    </source>
</evidence>
<sequence length="262" mass="27897">MISMLAFQPLAGGSGTTTLTVNYASAIATANTGLRVLLLDLNLQFGGVGLHLNLPETLKIVDAYARLGSLDHDGFRACLQKSSDNLSVFTAPAEVLPLDAVNPTHLRHLISLARANSDVLVIDLPLAVTDWSAEIWKRADYLALNGTLDVRSAAGLRRLSDLAGRDLLQSAHCHILLNRVAGRRSSSWQEEYQAFTRPLARKAPKLLPEGGPGVTAALAAGQSLPRFQPQNPLAETILREISLLTFTNPGGAARPAPSGKSA</sequence>
<name>A0A3S3V4F8_9RHOB</name>
<keyword evidence="4" id="KW-1185">Reference proteome</keyword>
<dbReference type="PANTHER" id="PTHR43384">
    <property type="entry name" value="SEPTUM SITE-DETERMINING PROTEIN MIND HOMOLOG, CHLOROPLASTIC-RELATED"/>
    <property type="match status" value="1"/>
</dbReference>
<gene>
    <name evidence="3" type="ORF">EP867_08735</name>
</gene>
<dbReference type="EMBL" id="SBLC01000010">
    <property type="protein sequence ID" value="RWY41521.1"/>
    <property type="molecule type" value="Genomic_DNA"/>
</dbReference>
<protein>
    <submittedName>
        <fullName evidence="3">Uncharacterized protein</fullName>
    </submittedName>
</protein>
<comment type="caution">
    <text evidence="3">The sequence shown here is derived from an EMBL/GenBank/DDBJ whole genome shotgun (WGS) entry which is preliminary data.</text>
</comment>